<dbReference type="EMBL" id="CP060632">
    <property type="protein sequence ID" value="QNL98687.1"/>
    <property type="molecule type" value="Genomic_DNA"/>
</dbReference>
<keyword evidence="2" id="KW-1133">Transmembrane helix</keyword>
<dbReference type="GO" id="GO:0006302">
    <property type="term" value="P:double-strand break repair"/>
    <property type="evidence" value="ECO:0007669"/>
    <property type="project" value="InterPro"/>
</dbReference>
<evidence type="ECO:0000313" key="4">
    <source>
        <dbReference type="EMBL" id="QNL98687.1"/>
    </source>
</evidence>
<dbReference type="SUPFAM" id="SSF52540">
    <property type="entry name" value="P-loop containing nucleoside triphosphate hydrolases"/>
    <property type="match status" value="1"/>
</dbReference>
<gene>
    <name evidence="4" type="ORF">H9Q76_07955</name>
</gene>
<dbReference type="PANTHER" id="PTHR41259:SF1">
    <property type="entry name" value="DOUBLE-STRAND BREAK REPAIR RAD50 ATPASE, PUTATIVE-RELATED"/>
    <property type="match status" value="1"/>
</dbReference>
<sequence length="528" mass="59986">MRLLTCHIENFGMLSDFSYDFADGYNAFVLPNGAGKSTFAAFIRVMFYGFAGETKRTELEKERKRYQPWQGGTYGGQLTFTADGKYYLLSRVFGKTAKGDSFRLQDANTLLDSTDFTEQIGQELFGINAESFMRTIYIGQAECAAFAATDSVSAKLGDQMEETEDMASYDVANKKLADAINQMSDKRSTGKLAKLEREAHVLAQELRAKTVVQEALDTVSSQLTAVKVRWNACLAGKLPEETEEKEAASPSGQELADTLQQRRNEKNEQRKYKGITGIVLGLLVIIYALLAAGKGYRMLILICGGFSMIAGACMLLGYAIGRKKRQPESKPVQPKSLSEEQQKQRASEMETLSRQILQYSRRLDELESEFDTLTEKERKLQSLNEELITLREKCDIIQKTKAFLTQAKENYGARYQEPVMDAFRRYYRMLSGEDGTAYGLTATFEMERQEQGMYRDMGYFSRGYQDMTGLCMRLAFADAMYREKKPFLILDDPFVNLDEEKIEHGKAFIREIAKEYQVIYFTCHESRA</sequence>
<dbReference type="Proteomes" id="UP000515819">
    <property type="component" value="Chromosome"/>
</dbReference>
<keyword evidence="5" id="KW-1185">Reference proteome</keyword>
<keyword evidence="2" id="KW-0472">Membrane</keyword>
<dbReference type="Pfam" id="PF13476">
    <property type="entry name" value="AAA_23"/>
    <property type="match status" value="1"/>
</dbReference>
<feature type="transmembrane region" description="Helical" evidence="2">
    <location>
        <begin position="272"/>
        <end position="292"/>
    </location>
</feature>
<feature type="region of interest" description="Disordered" evidence="1">
    <location>
        <begin position="327"/>
        <end position="351"/>
    </location>
</feature>
<organism evidence="4 5">
    <name type="scientific">Wujia chipingensis</name>
    <dbReference type="NCBI Taxonomy" id="2763670"/>
    <lineage>
        <taxon>Bacteria</taxon>
        <taxon>Bacillati</taxon>
        <taxon>Bacillota</taxon>
        <taxon>Clostridia</taxon>
        <taxon>Lachnospirales</taxon>
        <taxon>Lachnospiraceae</taxon>
        <taxon>Wujia</taxon>
    </lineage>
</organism>
<dbReference type="GO" id="GO:0016887">
    <property type="term" value="F:ATP hydrolysis activity"/>
    <property type="evidence" value="ECO:0007669"/>
    <property type="project" value="InterPro"/>
</dbReference>
<proteinExistence type="predicted"/>
<dbReference type="AlphaFoldDB" id="A0A7G9FJF6"/>
<evidence type="ECO:0000256" key="2">
    <source>
        <dbReference type="SAM" id="Phobius"/>
    </source>
</evidence>
<evidence type="ECO:0000259" key="3">
    <source>
        <dbReference type="Pfam" id="PF13476"/>
    </source>
</evidence>
<feature type="compositionally biased region" description="Basic and acidic residues" evidence="1">
    <location>
        <begin position="337"/>
        <end position="348"/>
    </location>
</feature>
<keyword evidence="2" id="KW-0812">Transmembrane</keyword>
<evidence type="ECO:0000256" key="1">
    <source>
        <dbReference type="SAM" id="MobiDB-lite"/>
    </source>
</evidence>
<evidence type="ECO:0000313" key="5">
    <source>
        <dbReference type="Proteomes" id="UP000515819"/>
    </source>
</evidence>
<reference evidence="4 5" key="1">
    <citation type="submission" date="2020-08" db="EMBL/GenBank/DDBJ databases">
        <authorList>
            <person name="Liu C."/>
            <person name="Sun Q."/>
        </authorList>
    </citation>
    <scope>NUCLEOTIDE SEQUENCE [LARGE SCALE GENOMIC DNA]</scope>
    <source>
        <strain evidence="4 5">NSJ-4</strain>
    </source>
</reference>
<protein>
    <submittedName>
        <fullName evidence="4">AAA family ATPase</fullName>
    </submittedName>
</protein>
<dbReference type="Gene3D" id="3.40.50.300">
    <property type="entry name" value="P-loop containing nucleotide triphosphate hydrolases"/>
    <property type="match status" value="2"/>
</dbReference>
<feature type="transmembrane region" description="Helical" evidence="2">
    <location>
        <begin position="298"/>
        <end position="320"/>
    </location>
</feature>
<feature type="region of interest" description="Disordered" evidence="1">
    <location>
        <begin position="241"/>
        <end position="267"/>
    </location>
</feature>
<dbReference type="KEGG" id="wcp:H9Q76_07955"/>
<dbReference type="RefSeq" id="WP_249320904.1">
    <property type="nucleotide sequence ID" value="NZ_CP060632.1"/>
</dbReference>
<name>A0A7G9FJF6_9FIRM</name>
<dbReference type="InterPro" id="IPR027417">
    <property type="entry name" value="P-loop_NTPase"/>
</dbReference>
<accession>A0A7G9FJF6</accession>
<feature type="domain" description="Rad50/SbcC-type AAA" evidence="3">
    <location>
        <begin position="7"/>
        <end position="205"/>
    </location>
</feature>
<dbReference type="PANTHER" id="PTHR41259">
    <property type="entry name" value="DOUBLE-STRAND BREAK REPAIR RAD50 ATPASE, PUTATIVE-RELATED"/>
    <property type="match status" value="1"/>
</dbReference>
<dbReference type="InterPro" id="IPR038729">
    <property type="entry name" value="Rad50/SbcC_AAA"/>
</dbReference>